<dbReference type="OrthoDB" id="535945at2759"/>
<keyword evidence="5" id="KW-0399">Innate immunity</keyword>
<dbReference type="PRINTS" id="PR00401">
    <property type="entry name" value="SH2DOMAIN"/>
</dbReference>
<dbReference type="Gene3D" id="1.10.510.10">
    <property type="entry name" value="Transferase(Phosphotransferase) domain 1"/>
    <property type="match status" value="1"/>
</dbReference>
<evidence type="ECO:0000256" key="13">
    <source>
        <dbReference type="ARBA" id="ARBA00023136"/>
    </source>
</evidence>
<keyword evidence="4" id="KW-0963">Cytoplasm</keyword>
<dbReference type="InterPro" id="IPR035838">
    <property type="entry name" value="SYK/ZAP-70_N_SH2"/>
</dbReference>
<comment type="catalytic activity">
    <reaction evidence="15 18">
        <text>L-tyrosyl-[protein] + ATP = O-phospho-L-tyrosyl-[protein] + ADP + H(+)</text>
        <dbReference type="Rhea" id="RHEA:10596"/>
        <dbReference type="Rhea" id="RHEA-COMP:10136"/>
        <dbReference type="Rhea" id="RHEA-COMP:20101"/>
        <dbReference type="ChEBI" id="CHEBI:15378"/>
        <dbReference type="ChEBI" id="CHEBI:30616"/>
        <dbReference type="ChEBI" id="CHEBI:46858"/>
        <dbReference type="ChEBI" id="CHEBI:61978"/>
        <dbReference type="ChEBI" id="CHEBI:456216"/>
        <dbReference type="EC" id="2.7.10.2"/>
    </reaction>
</comment>
<dbReference type="InterPro" id="IPR020635">
    <property type="entry name" value="Tyr_kinase_cat_dom"/>
</dbReference>
<evidence type="ECO:0000256" key="11">
    <source>
        <dbReference type="ARBA" id="ARBA00022859"/>
    </source>
</evidence>
<dbReference type="InterPro" id="IPR000719">
    <property type="entry name" value="Prot_kinase_dom"/>
</dbReference>
<keyword evidence="22" id="KW-1185">Reference proteome</keyword>
<keyword evidence="7" id="KW-0677">Repeat</keyword>
<evidence type="ECO:0000313" key="22">
    <source>
        <dbReference type="Proteomes" id="UP000796761"/>
    </source>
</evidence>
<protein>
    <recommendedName>
        <fullName evidence="18">Tyrosine-protein kinase</fullName>
        <ecNumber evidence="18">2.7.10.2</ecNumber>
    </recommendedName>
</protein>
<keyword evidence="10 17" id="KW-0067">ATP-binding</keyword>
<dbReference type="PRINTS" id="PR00109">
    <property type="entry name" value="TYRKINASE"/>
</dbReference>
<dbReference type="Gene3D" id="3.30.505.10">
    <property type="entry name" value="SH2 domain"/>
    <property type="match status" value="2"/>
</dbReference>
<dbReference type="SUPFAM" id="SSF56112">
    <property type="entry name" value="Protein kinase-like (PK-like)"/>
    <property type="match status" value="1"/>
</dbReference>
<accession>A0A8K1LHL9</accession>
<dbReference type="GO" id="GO:0005829">
    <property type="term" value="C:cytosol"/>
    <property type="evidence" value="ECO:0007669"/>
    <property type="project" value="UniProtKB-SubCell"/>
</dbReference>
<feature type="domain" description="SH2" evidence="19">
    <location>
        <begin position="13"/>
        <end position="105"/>
    </location>
</feature>
<dbReference type="PANTHER" id="PTHR24418">
    <property type="entry name" value="TYROSINE-PROTEIN KINASE"/>
    <property type="match status" value="1"/>
</dbReference>
<dbReference type="CDD" id="cd10401">
    <property type="entry name" value="SH2_C-SH2_Syk_like"/>
    <property type="match status" value="1"/>
</dbReference>
<evidence type="ECO:0000256" key="16">
    <source>
        <dbReference type="PROSITE-ProRule" id="PRU00191"/>
    </source>
</evidence>
<dbReference type="InterPro" id="IPR023420">
    <property type="entry name" value="Kinase_SYK/ZAP-70_inter-SH2_sf"/>
</dbReference>
<dbReference type="InterPro" id="IPR050198">
    <property type="entry name" value="Non-receptor_tyrosine_kinases"/>
</dbReference>
<dbReference type="FunFam" id="1.10.930.10:FF:000001">
    <property type="entry name" value="Tyrosine-protein kinase"/>
    <property type="match status" value="1"/>
</dbReference>
<dbReference type="PROSITE" id="PS50001">
    <property type="entry name" value="SH2"/>
    <property type="match status" value="2"/>
</dbReference>
<dbReference type="InterPro" id="IPR017441">
    <property type="entry name" value="Protein_kinase_ATP_BS"/>
</dbReference>
<dbReference type="Gene3D" id="1.10.930.10">
    <property type="entry name" value="Syk Kinase, Chain A, domain 2"/>
    <property type="match status" value="1"/>
</dbReference>
<organism evidence="21 22">
    <name type="scientific">Zosterops borbonicus</name>
    <dbReference type="NCBI Taxonomy" id="364589"/>
    <lineage>
        <taxon>Eukaryota</taxon>
        <taxon>Metazoa</taxon>
        <taxon>Chordata</taxon>
        <taxon>Craniata</taxon>
        <taxon>Vertebrata</taxon>
        <taxon>Euteleostomi</taxon>
        <taxon>Archelosauria</taxon>
        <taxon>Archosauria</taxon>
        <taxon>Dinosauria</taxon>
        <taxon>Saurischia</taxon>
        <taxon>Theropoda</taxon>
        <taxon>Coelurosauria</taxon>
        <taxon>Aves</taxon>
        <taxon>Neognathae</taxon>
        <taxon>Neoaves</taxon>
        <taxon>Telluraves</taxon>
        <taxon>Australaves</taxon>
        <taxon>Passeriformes</taxon>
        <taxon>Sylvioidea</taxon>
        <taxon>Zosteropidae</taxon>
        <taxon>Zosterops</taxon>
    </lineage>
</organism>
<evidence type="ECO:0000313" key="21">
    <source>
        <dbReference type="EMBL" id="TRZ14056.1"/>
    </source>
</evidence>
<evidence type="ECO:0000256" key="8">
    <source>
        <dbReference type="ARBA" id="ARBA00022741"/>
    </source>
</evidence>
<sequence length="928" mass="105175">MASNTNPANHLPYFFGNITREDAEEYLMQGGASDGLYLLRQSRNYLGGFALSLAHGRKVHHYTIERELSGSYAIAGGKSHASPAELINYHSGEADGLICLLRKPFNRPPGVEPKTGPFEDLKENLIREYVKQTWNLQGHALEQAIISQKPQLEKLIATTAHEKMPWFHGRISREESEHRILIGSRNNGKFLIRERDSNGSYALCLLNDGKVLHYRIDRDKTGKLSIPDGKRFDTLWQLVEHYSYKPDGLLRVLTIPCPQPSSENGDLGFNTHPSSGTFSKSWAGGGIISRLKSYTLPKPGSKKLQSTIGHPTEEAPFNPYVLQRNRGITGAERGDQREALPMDTEVYESPYADPDEIKPKNVTLDRKLLTLEEGELGSGNFGTVKKGFYKMKKGAKPVAVKILKNESNDPAIKDELLREANVMQQLDNPYIVRMIGICEAEAWMLVMEMAELGPLNKFLQKNRHVTEKNITELVHQVSMGMKYLEENNFVHRDLAARNVLLVTQHYAKISDFGLSKALSADENYYKAQSHGKWPVKWYAPECMNFYKFSSKSDVWSFGVLMWEAFSYGQKPYKGMKGGEVAQMIERGERMERPEVCPTEVYSLMKLCWTYKTVCEKFYESFNYKEAKTWTKKYTQGPNVFEIQLEGMKTSDATPKLDSETAVRLSWSTKEAPGYWRLENVMPIYKKCGKRYPESNRLVTLISVSEKVMKQIILSPIMQVTQSVDDGKAVSVVNMDINIAFYTISQMLSWRNWLPLTWAGALFGELRAVWMARTRDWAKYISICCKIICFGKPISNNQWLLAEDKLKAPNELVEEQLAKVIPKNADVHLVVPGNSHPAFRSMDRPQPQKGDLGQCIEARPSVHVNGSSRQPFVDLTGDTLPFFDLSSGLEILASLLFKKEGLEWEGKYRHVTSAVKVFQDMKELPGPVS</sequence>
<keyword evidence="9 18" id="KW-0418">Kinase</keyword>
<evidence type="ECO:0000256" key="15">
    <source>
        <dbReference type="ARBA" id="ARBA00051245"/>
    </source>
</evidence>
<dbReference type="AlphaFoldDB" id="A0A8K1LHL9"/>
<dbReference type="InterPro" id="IPR001245">
    <property type="entry name" value="Ser-Thr/Tyr_kinase_cat_dom"/>
</dbReference>
<dbReference type="Pfam" id="PF00017">
    <property type="entry name" value="SH2"/>
    <property type="match status" value="2"/>
</dbReference>
<keyword evidence="8 17" id="KW-0547">Nucleotide-binding</keyword>
<proteinExistence type="inferred from homology"/>
<dbReference type="FunFam" id="3.30.505.10:FF:000031">
    <property type="entry name" value="Tyrosine-protein kinase"/>
    <property type="match status" value="1"/>
</dbReference>
<dbReference type="EMBL" id="SWJQ01000464">
    <property type="protein sequence ID" value="TRZ14056.1"/>
    <property type="molecule type" value="Genomic_DNA"/>
</dbReference>
<dbReference type="InterPro" id="IPR036860">
    <property type="entry name" value="SH2_dom_sf"/>
</dbReference>
<dbReference type="GO" id="GO:0005524">
    <property type="term" value="F:ATP binding"/>
    <property type="evidence" value="ECO:0007669"/>
    <property type="project" value="UniProtKB-UniRule"/>
</dbReference>
<feature type="domain" description="SH2" evidence="19">
    <location>
        <begin position="166"/>
        <end position="257"/>
    </location>
</feature>
<evidence type="ECO:0000256" key="1">
    <source>
        <dbReference type="ARBA" id="ARBA00004236"/>
    </source>
</evidence>
<comment type="caution">
    <text evidence="21">The sequence shown here is derived from an EMBL/GenBank/DDBJ whole genome shotgun (WGS) entry which is preliminary data.</text>
</comment>
<dbReference type="GO" id="GO:0004715">
    <property type="term" value="F:non-membrane spanning protein tyrosine kinase activity"/>
    <property type="evidence" value="ECO:0007669"/>
    <property type="project" value="UniProtKB-EC"/>
</dbReference>
<keyword evidence="11" id="KW-0391">Immunity</keyword>
<keyword evidence="12 16" id="KW-0727">SH2 domain</keyword>
<keyword evidence="14 18" id="KW-0829">Tyrosine-protein kinase</keyword>
<keyword evidence="3" id="KW-1003">Cell membrane</keyword>
<dbReference type="SMART" id="SM00219">
    <property type="entry name" value="TyrKc"/>
    <property type="match status" value="1"/>
</dbReference>
<dbReference type="GO" id="GO:0005886">
    <property type="term" value="C:plasma membrane"/>
    <property type="evidence" value="ECO:0007669"/>
    <property type="project" value="UniProtKB-SubCell"/>
</dbReference>
<evidence type="ECO:0000256" key="18">
    <source>
        <dbReference type="RuleBase" id="RU362096"/>
    </source>
</evidence>
<evidence type="ECO:0000256" key="2">
    <source>
        <dbReference type="ARBA" id="ARBA00004514"/>
    </source>
</evidence>
<dbReference type="SMART" id="SM00252">
    <property type="entry name" value="SH2"/>
    <property type="match status" value="2"/>
</dbReference>
<feature type="domain" description="Protein kinase" evidence="20">
    <location>
        <begin position="370"/>
        <end position="630"/>
    </location>
</feature>
<evidence type="ECO:0000256" key="7">
    <source>
        <dbReference type="ARBA" id="ARBA00022737"/>
    </source>
</evidence>
<dbReference type="Gene3D" id="3.30.200.20">
    <property type="entry name" value="Phosphorylase Kinase, domain 1"/>
    <property type="match status" value="1"/>
</dbReference>
<dbReference type="FunFam" id="3.30.505.10:FF:000038">
    <property type="entry name" value="Tyrosine-protein kinase"/>
    <property type="match status" value="1"/>
</dbReference>
<evidence type="ECO:0000256" key="6">
    <source>
        <dbReference type="ARBA" id="ARBA00022679"/>
    </source>
</evidence>
<evidence type="ECO:0000256" key="14">
    <source>
        <dbReference type="ARBA" id="ARBA00023137"/>
    </source>
</evidence>
<dbReference type="InterPro" id="IPR011009">
    <property type="entry name" value="Kinase-like_dom_sf"/>
</dbReference>
<dbReference type="InterPro" id="IPR008266">
    <property type="entry name" value="Tyr_kinase_AS"/>
</dbReference>
<dbReference type="FunFam" id="1.10.510.10:FF:000216">
    <property type="entry name" value="Tyrosine-protein kinase SYK"/>
    <property type="match status" value="1"/>
</dbReference>
<dbReference type="PROSITE" id="PS50011">
    <property type="entry name" value="PROTEIN_KINASE_DOM"/>
    <property type="match status" value="1"/>
</dbReference>
<keyword evidence="6 18" id="KW-0808">Transferase</keyword>
<evidence type="ECO:0000259" key="20">
    <source>
        <dbReference type="PROSITE" id="PS50011"/>
    </source>
</evidence>
<dbReference type="SUPFAM" id="SSF55550">
    <property type="entry name" value="SH2 domain"/>
    <property type="match status" value="2"/>
</dbReference>
<evidence type="ECO:0000256" key="5">
    <source>
        <dbReference type="ARBA" id="ARBA00022588"/>
    </source>
</evidence>
<dbReference type="GO" id="GO:0045087">
    <property type="term" value="P:innate immune response"/>
    <property type="evidence" value="ECO:0007669"/>
    <property type="project" value="UniProtKB-KW"/>
</dbReference>
<gene>
    <name evidence="21" type="ORF">HGM15179_013047</name>
</gene>
<dbReference type="FunFam" id="3.30.200.20:FF:000185">
    <property type="entry name" value="Tyrosine-protein kinase"/>
    <property type="match status" value="1"/>
</dbReference>
<evidence type="ECO:0000256" key="9">
    <source>
        <dbReference type="ARBA" id="ARBA00022777"/>
    </source>
</evidence>
<evidence type="ECO:0000256" key="4">
    <source>
        <dbReference type="ARBA" id="ARBA00022490"/>
    </source>
</evidence>
<evidence type="ECO:0000256" key="3">
    <source>
        <dbReference type="ARBA" id="ARBA00022475"/>
    </source>
</evidence>
<name>A0A8K1LHL9_9PASS</name>
<evidence type="ECO:0000256" key="10">
    <source>
        <dbReference type="ARBA" id="ARBA00022840"/>
    </source>
</evidence>
<dbReference type="InterPro" id="IPR000980">
    <property type="entry name" value="SH2"/>
</dbReference>
<keyword evidence="13" id="KW-0472">Membrane</keyword>
<evidence type="ECO:0000256" key="17">
    <source>
        <dbReference type="PROSITE-ProRule" id="PRU10141"/>
    </source>
</evidence>
<evidence type="ECO:0000256" key="12">
    <source>
        <dbReference type="ARBA" id="ARBA00022999"/>
    </source>
</evidence>
<dbReference type="Proteomes" id="UP000796761">
    <property type="component" value="Unassembled WGS sequence"/>
</dbReference>
<dbReference type="Pfam" id="PF07714">
    <property type="entry name" value="PK_Tyr_Ser-Thr"/>
    <property type="match status" value="1"/>
</dbReference>
<evidence type="ECO:0000259" key="19">
    <source>
        <dbReference type="PROSITE" id="PS50001"/>
    </source>
</evidence>
<dbReference type="PROSITE" id="PS00109">
    <property type="entry name" value="PROTEIN_KINASE_TYR"/>
    <property type="match status" value="1"/>
</dbReference>
<reference evidence="21" key="1">
    <citation type="submission" date="2019-04" db="EMBL/GenBank/DDBJ databases">
        <title>Genome assembly of Zosterops borbonicus 15179.</title>
        <authorList>
            <person name="Leroy T."/>
            <person name="Anselmetti Y."/>
            <person name="Tilak M.-K."/>
            <person name="Nabholz B."/>
        </authorList>
    </citation>
    <scope>NUCLEOTIDE SEQUENCE</scope>
    <source>
        <strain evidence="21">HGM_15179</strain>
        <tissue evidence="21">Muscle</tissue>
    </source>
</reference>
<dbReference type="CDD" id="cd09938">
    <property type="entry name" value="SH2_N-SH2_Zap70_Syk_like"/>
    <property type="match status" value="1"/>
</dbReference>
<dbReference type="EC" id="2.7.10.2" evidence="18"/>
<dbReference type="PROSITE" id="PS00107">
    <property type="entry name" value="PROTEIN_KINASE_ATP"/>
    <property type="match status" value="1"/>
</dbReference>
<feature type="binding site" evidence="17">
    <location>
        <position position="401"/>
    </location>
    <ligand>
        <name>ATP</name>
        <dbReference type="ChEBI" id="CHEBI:30616"/>
    </ligand>
</feature>
<comment type="similarity">
    <text evidence="18">Belongs to the protein kinase superfamily. Tyr protein kinase family.</text>
</comment>
<comment type="subcellular location">
    <subcellularLocation>
        <location evidence="1">Cell membrane</location>
    </subcellularLocation>
    <subcellularLocation>
        <location evidence="2">Cytoplasm</location>
        <location evidence="2">Cytosol</location>
    </subcellularLocation>
</comment>